<geneLocation type="chloroplast" evidence="5"/>
<dbReference type="Gene3D" id="3.40.50.300">
    <property type="entry name" value="P-loop containing nucleotide triphosphate hydrolases"/>
    <property type="match status" value="2"/>
</dbReference>
<evidence type="ECO:0000256" key="3">
    <source>
        <dbReference type="SAM" id="Phobius"/>
    </source>
</evidence>
<keyword evidence="2" id="KW-0067">ATP-binding</keyword>
<keyword evidence="5" id="KW-0150">Chloroplast</keyword>
<dbReference type="RefSeq" id="YP_009692056.1">
    <property type="nucleotide sequence ID" value="NC_044704.1"/>
</dbReference>
<keyword evidence="3" id="KW-0472">Membrane</keyword>
<dbReference type="GeneID" id="41796888"/>
<keyword evidence="3" id="KW-0812">Transmembrane</keyword>
<dbReference type="PANTHER" id="PTHR23077:SF171">
    <property type="entry name" value="NUCLEAR VALOSIN-CONTAINING PROTEIN-LIKE"/>
    <property type="match status" value="1"/>
</dbReference>
<evidence type="ECO:0000313" key="5">
    <source>
        <dbReference type="EMBL" id="QEG77671.1"/>
    </source>
</evidence>
<evidence type="ECO:0000259" key="4">
    <source>
        <dbReference type="Pfam" id="PF00004"/>
    </source>
</evidence>
<keyword evidence="3" id="KW-1133">Transmembrane helix</keyword>
<sequence>MESEASPYKYGIDRDLKKEYLFNPLKKNLFPSLQYDTVFLSSNWENRRDSPNFVFFENSNLKDQKESLLFGSLVLHDGQFLLKKQKLEGTYTFSDKPSLGNVEKLNSSLKKYPEHHFGLVEQQSGIEKDILSLRLLSSDKAISLKKYLADSLRDTSDIFFKYNTCFDQDVLSVVSFEKEKYFYQLFEKKNMKKRFRDSIEENNLIENTNRPSYQMSIFKKDSQRMNDHQSPLPSLENYVQTLNNGVEQIKRSSSEASKDTPVHNTFFTTGDLLAFFSLPGGVKQKDFENKKCIRKFEDKKKIFEEHILMSPQNFDTLGQNFSPFGKAYLTDKLTPLFHFFSKQELNNKFGQAKRTLSKKKSTSTDYHTFLRSSLPLSQKSENTFFLKKGFYSKDELKQIFFKIKAKKNCDTSLTSLRSPRYGLRDQDLFLERTESSTINTAKQLVFNYTNYFLLSSNSTATPLFSKKKSEVKDWKKEANWVKTTSLSNCLKNHLNHINPGTPAGTELNQSQTVRDKRSGVRDLSLTYGPETAAGILKQNKYYTKTELSWYQSLNNLAPLQRGTEFYQYGVANTPKLEEHSKLPKYLVCIRAPLSILGGFLFFSLSFSFLKLRNFFSSFFQIFKNKQDDPLVLKNQSSKLQIILPTSFLPSFQDLHTIGINTNILQKNLYSFKVYALNCLSFRILAFFILQVYALTGNPIYIYISSFCLFYSYQKNALTTKKSSKTYLLSGLSGIGKSTFFEALIHEIKVLGLQTQVSSPKNVKDILSTSRFYKPCVLFLDRLETIGYKREYTNNFSPLEQNIEDFYSPENRFRSILGERSEIGDFSLRAKRRVTEFYERSELGDLSYFKQSGEGTKKRQKNFYSFHFIQSLFSEWAKMNLVLSVNSELNEVIPVGGRQYSKAWRTKRRLNGVINPILLKIKAKRKIYRMKQNTILSKTISRTDTIVDIAKESKKEKRSNFVSDKKSILLSSSSFSSRYTIHRSPPFPYQSHTVKDTNIERSYSSNTRHLGNLLRKSLNYSIFCEAKNQKRISNKANYESENLNSKQKKIINSTSLLGLLVYLDTASESNIVLGSTYNVDLLDRALLRPGRFNTLLYFSFPEGVDRINILKCHTGLHPFSSIGSDISWNLLADLTKNFIPSHLSLVIEYSFLLQFGTLVSQRKTNLYEHSKVGDKSLQASLVTTSLQKQQKYSIINTKNIFNTTKKNPMRLGLYKSRKINHTMKSLLSSILYQKKKFVF</sequence>
<dbReference type="InterPro" id="IPR050168">
    <property type="entry name" value="AAA_ATPase_domain"/>
</dbReference>
<dbReference type="PANTHER" id="PTHR23077">
    <property type="entry name" value="AAA-FAMILY ATPASE"/>
    <property type="match status" value="1"/>
</dbReference>
<feature type="domain" description="ATPase AAA-type core" evidence="4">
    <location>
        <begin position="727"/>
        <end position="793"/>
    </location>
</feature>
<dbReference type="SUPFAM" id="SSF52540">
    <property type="entry name" value="P-loop containing nucleoside triphosphate hydrolases"/>
    <property type="match status" value="2"/>
</dbReference>
<keyword evidence="1" id="KW-0547">Nucleotide-binding</keyword>
<proteinExistence type="predicted"/>
<gene>
    <name evidence="5" type="primary">ftsH</name>
</gene>
<dbReference type="InterPro" id="IPR027417">
    <property type="entry name" value="P-loop_NTPase"/>
</dbReference>
<name>A0A5B9RFN3_9CHLO</name>
<dbReference type="AlphaFoldDB" id="A0A5B9RFN3"/>
<feature type="transmembrane region" description="Helical" evidence="3">
    <location>
        <begin position="673"/>
        <end position="693"/>
    </location>
</feature>
<feature type="transmembrane region" description="Helical" evidence="3">
    <location>
        <begin position="589"/>
        <end position="609"/>
    </location>
</feature>
<dbReference type="Pfam" id="PF00004">
    <property type="entry name" value="AAA"/>
    <property type="match status" value="1"/>
</dbReference>
<reference evidence="5" key="1">
    <citation type="journal article" date="2019" name="J. Phycol.">
        <title>A new marine prasinophyte genus alternates between a flagellate and a dominant benthic stage with microrhizoids for adhesion.</title>
        <authorList>
            <person name="Wetherbee R."/>
            <person name="Marcelino V.R."/>
            <person name="Costa J.F."/>
            <person name="Grant B."/>
            <person name="Crawford S."/>
            <person name="Waller R.F."/>
            <person name="Andersen R.A."/>
            <person name="Berry D."/>
            <person name="McFadden G.I."/>
            <person name="Verbruggen H."/>
        </authorList>
    </citation>
    <scope>NUCLEOTIDE SEQUENCE</scope>
</reference>
<dbReference type="GO" id="GO:0051301">
    <property type="term" value="P:cell division"/>
    <property type="evidence" value="ECO:0007669"/>
    <property type="project" value="UniProtKB-KW"/>
</dbReference>
<accession>A0A5B9RFN3</accession>
<dbReference type="InterPro" id="IPR003959">
    <property type="entry name" value="ATPase_AAA_core"/>
</dbReference>
<keyword evidence="5" id="KW-0132">Cell division</keyword>
<dbReference type="EMBL" id="MN056173">
    <property type="protein sequence ID" value="QEG77671.1"/>
    <property type="molecule type" value="Genomic_DNA"/>
</dbReference>
<evidence type="ECO:0000256" key="2">
    <source>
        <dbReference type="ARBA" id="ARBA00022840"/>
    </source>
</evidence>
<dbReference type="GO" id="GO:0005524">
    <property type="term" value="F:ATP binding"/>
    <property type="evidence" value="ECO:0007669"/>
    <property type="project" value="UniProtKB-KW"/>
</dbReference>
<protein>
    <submittedName>
        <fullName evidence="5">Cell division protein FTSH</fullName>
    </submittedName>
</protein>
<organism evidence="5">
    <name type="scientific">Microrhizoidea pickettheapsiorum</name>
    <dbReference type="NCBI Taxonomy" id="2604950"/>
    <lineage>
        <taxon>Eukaryota</taxon>
        <taxon>Viridiplantae</taxon>
        <taxon>Chlorophyta</taxon>
        <taxon>Mamiellophyceae</taxon>
        <taxon>Dolichomastigales</taxon>
        <taxon>Dolichomastigales incertae sedis</taxon>
        <taxon>Microrhizoidea</taxon>
    </lineage>
</organism>
<dbReference type="Gene3D" id="1.10.8.60">
    <property type="match status" value="1"/>
</dbReference>
<keyword evidence="5" id="KW-0131">Cell cycle</keyword>
<keyword evidence="5" id="KW-0934">Plastid</keyword>
<evidence type="ECO:0000256" key="1">
    <source>
        <dbReference type="ARBA" id="ARBA00022741"/>
    </source>
</evidence>
<dbReference type="GO" id="GO:0016887">
    <property type="term" value="F:ATP hydrolysis activity"/>
    <property type="evidence" value="ECO:0007669"/>
    <property type="project" value="InterPro"/>
</dbReference>